<keyword evidence="1" id="KW-0378">Hydrolase</keyword>
<organism evidence="1 2">
    <name type="scientific">Phaseolus angularis</name>
    <name type="common">Azuki bean</name>
    <name type="synonym">Vigna angularis</name>
    <dbReference type="NCBI Taxonomy" id="3914"/>
    <lineage>
        <taxon>Eukaryota</taxon>
        <taxon>Viridiplantae</taxon>
        <taxon>Streptophyta</taxon>
        <taxon>Embryophyta</taxon>
        <taxon>Tracheophyta</taxon>
        <taxon>Spermatophyta</taxon>
        <taxon>Magnoliopsida</taxon>
        <taxon>eudicotyledons</taxon>
        <taxon>Gunneridae</taxon>
        <taxon>Pentapetalae</taxon>
        <taxon>rosids</taxon>
        <taxon>fabids</taxon>
        <taxon>Fabales</taxon>
        <taxon>Fabaceae</taxon>
        <taxon>Papilionoideae</taxon>
        <taxon>50 kb inversion clade</taxon>
        <taxon>NPAAA clade</taxon>
        <taxon>indigoferoid/millettioid clade</taxon>
        <taxon>Phaseoleae</taxon>
        <taxon>Vigna</taxon>
    </lineage>
</organism>
<dbReference type="GO" id="GO:0016787">
    <property type="term" value="F:hydrolase activity"/>
    <property type="evidence" value="ECO:0007669"/>
    <property type="project" value="UniProtKB-KW"/>
</dbReference>
<gene>
    <name evidence="1" type="ORF">HKW66_Vig0235400</name>
</gene>
<dbReference type="KEGG" id="var:108324698"/>
<proteinExistence type="predicted"/>
<reference evidence="1 2" key="1">
    <citation type="submission" date="2020-05" db="EMBL/GenBank/DDBJ databases">
        <title>Vigna angularis (adzuki bean) Var. LongXiaoDou No. 4 denovo assembly.</title>
        <authorList>
            <person name="Xiang H."/>
        </authorList>
    </citation>
    <scope>NUCLEOTIDE SEQUENCE [LARGE SCALE GENOMIC DNA]</scope>
    <source>
        <tissue evidence="1">Leaf</tissue>
    </source>
</reference>
<dbReference type="EMBL" id="JABFOF010000003">
    <property type="protein sequence ID" value="KAG2402344.1"/>
    <property type="molecule type" value="Genomic_DNA"/>
</dbReference>
<evidence type="ECO:0000313" key="2">
    <source>
        <dbReference type="Proteomes" id="UP000743370"/>
    </source>
</evidence>
<sequence length="163" mass="17973">MLHLLACEIQYGGGPTLSHNDCCWDCLIEGAHNVVSADSYQDQRESLKQFAWAFVNGNHEDGMYYVSRPCMAFCICKPACLFEASRFEVASKINVAFDVYDVKTCEICHSVARNVYGGNEDLTEHVSDGNNGTTAAATVSTAAPFTEPRKFWQNSLLNCIAVN</sequence>
<dbReference type="AlphaFoldDB" id="A0A8T0KRK6"/>
<dbReference type="OrthoDB" id="10678868at2759"/>
<dbReference type="Proteomes" id="UP000743370">
    <property type="component" value="Unassembled WGS sequence"/>
</dbReference>
<protein>
    <submittedName>
        <fullName evidence="1">Ubiquitin carboxyl-terminal hydrolase</fullName>
    </submittedName>
</protein>
<evidence type="ECO:0000313" key="1">
    <source>
        <dbReference type="EMBL" id="KAG2402344.1"/>
    </source>
</evidence>
<comment type="caution">
    <text evidence="1">The sequence shown here is derived from an EMBL/GenBank/DDBJ whole genome shotgun (WGS) entry which is preliminary data.</text>
</comment>
<accession>A0A8T0KRK6</accession>
<name>A0A8T0KRK6_PHAAN</name>